<feature type="region of interest" description="Disordered" evidence="1">
    <location>
        <begin position="329"/>
        <end position="396"/>
    </location>
</feature>
<evidence type="ECO:0000313" key="2">
    <source>
        <dbReference type="EMBL" id="KMZ60082.1"/>
    </source>
</evidence>
<proteinExistence type="predicted"/>
<dbReference type="InterPro" id="IPR007789">
    <property type="entry name" value="DUF688"/>
</dbReference>
<dbReference type="PANTHER" id="PTHR33671">
    <property type="entry name" value="N-METHYLTRANSFERASE, PUTATIVE (DUF688)-RELATED"/>
    <property type="match status" value="1"/>
</dbReference>
<feature type="compositionally biased region" description="Basic and acidic residues" evidence="1">
    <location>
        <begin position="381"/>
        <end position="390"/>
    </location>
</feature>
<sequence length="571" mass="63626">MERKRIDFNTPLLSVRRFHAAEFKTIDGDRSKEEEEKKASSDGGDDRSEKRSMLPFYKADLNSGPLRNPGVVPFFWEKSPGRPKVGDPTVKLLDRVDSNVSAGAVEDSVCDGDRDDGDGDDSFLDAVETLSRMDSCSMNCSVSEMSRVGQRVDSGSCFKTDPQVRDFMMDRFLPAAQAMVTESPKVTSRKPNSSIHNQKIDRGAHRRPVSLPRQTQPKTISEYPYLNQTQGVDYCNRHDNDDSDDEVFDDHHTRHLVMKGCGFLLPKFCLKSSLRFMNHSQSVGNKNRAMAASLSSGQRFYRPVNTLANQGQPVTERRHETWEAVFRHRSEHGIHPMQKDEGSKLITNSQSSTESSQSQYINNASQSSFREGKGFLGVPVDSDKNGKAESSKSISGSLSPAVEKTVYVDSACMMPVSSINTDFEFDSIEKKDNEVVEESEIIMEGKNVQGSETVSNEKSNSRGKVEIDEKESKLHGSIDSSVTTDFSDCCSIDDGLQFIHPPLPISPSESWLQRTLPSISSKTQSYQTFLGMQSINSKNETHLSSSADPLLKNIVKTSVVHSRFSEHENKD</sequence>
<evidence type="ECO:0000256" key="1">
    <source>
        <dbReference type="SAM" id="MobiDB-lite"/>
    </source>
</evidence>
<dbReference type="AlphaFoldDB" id="A0A0K9NVI9"/>
<feature type="compositionally biased region" description="Polar residues" evidence="1">
    <location>
        <begin position="448"/>
        <end position="458"/>
    </location>
</feature>
<feature type="region of interest" description="Disordered" evidence="1">
    <location>
        <begin position="24"/>
        <end position="52"/>
    </location>
</feature>
<feature type="compositionally biased region" description="Low complexity" evidence="1">
    <location>
        <begin position="349"/>
        <end position="359"/>
    </location>
</feature>
<dbReference type="EMBL" id="LFYR01001640">
    <property type="protein sequence ID" value="KMZ60082.1"/>
    <property type="molecule type" value="Genomic_DNA"/>
</dbReference>
<gene>
    <name evidence="2" type="ORF">ZOSMA_60G00250</name>
</gene>
<dbReference type="Proteomes" id="UP000036987">
    <property type="component" value="Unassembled WGS sequence"/>
</dbReference>
<evidence type="ECO:0000313" key="3">
    <source>
        <dbReference type="Proteomes" id="UP000036987"/>
    </source>
</evidence>
<feature type="compositionally biased region" description="Basic and acidic residues" evidence="1">
    <location>
        <begin position="329"/>
        <end position="343"/>
    </location>
</feature>
<dbReference type="PANTHER" id="PTHR33671:SF2">
    <property type="entry name" value="N-METHYLTRANSFERASE, PUTATIVE (DUF688)-RELATED"/>
    <property type="match status" value="1"/>
</dbReference>
<dbReference type="Pfam" id="PF05097">
    <property type="entry name" value="DUF688"/>
    <property type="match status" value="1"/>
</dbReference>
<feature type="compositionally biased region" description="Basic and acidic residues" evidence="1">
    <location>
        <begin position="459"/>
        <end position="469"/>
    </location>
</feature>
<protein>
    <submittedName>
        <fullName evidence="2">Uncharacterized protein</fullName>
    </submittedName>
</protein>
<keyword evidence="3" id="KW-1185">Reference proteome</keyword>
<feature type="region of interest" description="Disordered" evidence="1">
    <location>
        <begin position="448"/>
        <end position="469"/>
    </location>
</feature>
<dbReference type="OMA" id="FEYKQAG"/>
<accession>A0A0K9NVI9</accession>
<comment type="caution">
    <text evidence="2">The sequence shown here is derived from an EMBL/GenBank/DDBJ whole genome shotgun (WGS) entry which is preliminary data.</text>
</comment>
<organism evidence="2 3">
    <name type="scientific">Zostera marina</name>
    <name type="common">Eelgrass</name>
    <dbReference type="NCBI Taxonomy" id="29655"/>
    <lineage>
        <taxon>Eukaryota</taxon>
        <taxon>Viridiplantae</taxon>
        <taxon>Streptophyta</taxon>
        <taxon>Embryophyta</taxon>
        <taxon>Tracheophyta</taxon>
        <taxon>Spermatophyta</taxon>
        <taxon>Magnoliopsida</taxon>
        <taxon>Liliopsida</taxon>
        <taxon>Zosteraceae</taxon>
        <taxon>Zostera</taxon>
    </lineage>
</organism>
<name>A0A0K9NVI9_ZOSMR</name>
<dbReference type="OrthoDB" id="677721at2759"/>
<feature type="compositionally biased region" description="Polar residues" evidence="1">
    <location>
        <begin position="360"/>
        <end position="369"/>
    </location>
</feature>
<reference evidence="3" key="1">
    <citation type="journal article" date="2016" name="Nature">
        <title>The genome of the seagrass Zostera marina reveals angiosperm adaptation to the sea.</title>
        <authorList>
            <person name="Olsen J.L."/>
            <person name="Rouze P."/>
            <person name="Verhelst B."/>
            <person name="Lin Y.-C."/>
            <person name="Bayer T."/>
            <person name="Collen J."/>
            <person name="Dattolo E."/>
            <person name="De Paoli E."/>
            <person name="Dittami S."/>
            <person name="Maumus F."/>
            <person name="Michel G."/>
            <person name="Kersting A."/>
            <person name="Lauritano C."/>
            <person name="Lohaus R."/>
            <person name="Toepel M."/>
            <person name="Tonon T."/>
            <person name="Vanneste K."/>
            <person name="Amirebrahimi M."/>
            <person name="Brakel J."/>
            <person name="Bostroem C."/>
            <person name="Chovatia M."/>
            <person name="Grimwood J."/>
            <person name="Jenkins J.W."/>
            <person name="Jueterbock A."/>
            <person name="Mraz A."/>
            <person name="Stam W.T."/>
            <person name="Tice H."/>
            <person name="Bornberg-Bauer E."/>
            <person name="Green P.J."/>
            <person name="Pearson G.A."/>
            <person name="Procaccini G."/>
            <person name="Duarte C.M."/>
            <person name="Schmutz J."/>
            <person name="Reusch T.B.H."/>
            <person name="Van de Peer Y."/>
        </authorList>
    </citation>
    <scope>NUCLEOTIDE SEQUENCE [LARGE SCALE GENOMIC DNA]</scope>
    <source>
        <strain evidence="3">cv. Finnish</strain>
    </source>
</reference>